<keyword evidence="3" id="KW-0963">Cytoplasm</keyword>
<dbReference type="InterPro" id="IPR039877">
    <property type="entry name" value="TMEM131-like"/>
</dbReference>
<feature type="domain" description="Abnormal spindle-like microcephaly-associated protein ASH" evidence="7">
    <location>
        <begin position="89"/>
        <end position="177"/>
    </location>
</feature>
<dbReference type="PANTHER" id="PTHR22050:SF0">
    <property type="entry name" value="TRANSMEMBRANE PROTEIN 131 HOMOLOG"/>
    <property type="match status" value="1"/>
</dbReference>
<dbReference type="Gene3D" id="2.60.40.10">
    <property type="entry name" value="Immunoglobulins"/>
    <property type="match status" value="6"/>
</dbReference>
<dbReference type="InterPro" id="IPR031549">
    <property type="entry name" value="ASH"/>
</dbReference>
<dbReference type="Pfam" id="PF22544">
    <property type="entry name" value="HYDIN_VesB_CFA65-like_Ig"/>
    <property type="match status" value="3"/>
</dbReference>
<evidence type="ECO:0000259" key="7">
    <source>
        <dbReference type="Pfam" id="PF15780"/>
    </source>
</evidence>
<accession>A0ABU3B857</accession>
<feature type="domain" description="Abnormal spindle-like microcephaly-associated protein ASH" evidence="7">
    <location>
        <begin position="407"/>
        <end position="490"/>
    </location>
</feature>
<evidence type="ECO:0000256" key="2">
    <source>
        <dbReference type="ARBA" id="ARBA00004496"/>
    </source>
</evidence>
<protein>
    <submittedName>
        <fullName evidence="9">Choice-of-anchor D domain-containing protein</fullName>
    </submittedName>
</protein>
<evidence type="ECO:0000256" key="4">
    <source>
        <dbReference type="ARBA" id="ARBA00023069"/>
    </source>
</evidence>
<dbReference type="InterPro" id="IPR053879">
    <property type="entry name" value="HYDIN_VesB_CFA65-like_Ig"/>
</dbReference>
<keyword evidence="4" id="KW-0969">Cilium</keyword>
<evidence type="ECO:0000313" key="10">
    <source>
        <dbReference type="Proteomes" id="UP001259982"/>
    </source>
</evidence>
<evidence type="ECO:0000256" key="5">
    <source>
        <dbReference type="ARBA" id="ARBA00023273"/>
    </source>
</evidence>
<dbReference type="NCBIfam" id="NF012200">
    <property type="entry name" value="choice_anch_D"/>
    <property type="match status" value="6"/>
</dbReference>
<evidence type="ECO:0000259" key="8">
    <source>
        <dbReference type="Pfam" id="PF22544"/>
    </source>
</evidence>
<dbReference type="InterPro" id="IPR017756">
    <property type="entry name" value="TM_Gly-Cys-Arg_CS"/>
</dbReference>
<comment type="caution">
    <text evidence="9">The sequence shown here is derived from an EMBL/GenBank/DDBJ whole genome shotgun (WGS) entry which is preliminary data.</text>
</comment>
<dbReference type="Pfam" id="PF15780">
    <property type="entry name" value="ASH"/>
    <property type="match status" value="2"/>
</dbReference>
<feature type="non-terminal residue" evidence="9">
    <location>
        <position position="1"/>
    </location>
</feature>
<evidence type="ECO:0000256" key="6">
    <source>
        <dbReference type="SAM" id="MobiDB-lite"/>
    </source>
</evidence>
<gene>
    <name evidence="9" type="ORF">RM531_09185</name>
</gene>
<keyword evidence="10" id="KW-1185">Reference proteome</keyword>
<evidence type="ECO:0000256" key="3">
    <source>
        <dbReference type="ARBA" id="ARBA00022490"/>
    </source>
</evidence>
<reference evidence="9 10" key="1">
    <citation type="submission" date="2023-09" db="EMBL/GenBank/DDBJ databases">
        <authorList>
            <person name="Rey-Velasco X."/>
        </authorList>
    </citation>
    <scope>NUCLEOTIDE SEQUENCE [LARGE SCALE GENOMIC DNA]</scope>
    <source>
        <strain evidence="9 10">P385</strain>
    </source>
</reference>
<feature type="compositionally biased region" description="Acidic residues" evidence="6">
    <location>
        <begin position="610"/>
        <end position="623"/>
    </location>
</feature>
<name>A0ABU3B857_9GAMM</name>
<sequence length="821" mass="81595">SEIRTVTVSNDGNAQLSINSLSGLALPFSIMSTNCGSGVAAGGSCSINVRFAPAVQGSSDDVLSVQTNDGVLTANVVGEGVVDGVGQLSATPAGVVFGATSTGASVRESVTVANVGDATLMVGAIVGVNAPFDVPQAQDGCSGESLTAGSSCTFEVSFSPVTEGSFSATLQVQSNANTATVNVAGQGVAEGAPAAALSPAVIDLGVVSVSSEATGTVTLRNDGDATLTIGSISGLSSPFRIASTACGATLPAGGQCQITLAFSPVASGFVQDELVVSSDGGTLSTLVQGTGADQPMGDPVLSPVSLDFGDLPVGMSASDGVTLRNDGDGALAITDIRVTGAAFTLESESCPATLNSGESCSVVVGFSPNAEGNASGELVVDTDAGSQVVAVTGRGTAVLEGPALSVDRTTVSFANTEVGSESQRVLQVSNDGDQRLDDIVVSGASGAFSSNAQDCSGGVAPGASCNVRLTFAPSDAGGDNDSLVISSNGGSVTVALQGVGVNQAVPAIQVRPSPLQFGERGLGMTEDQVVEVINAGTADLILGGQAGLSSPFAVTSNNCGSRRLSPGQRCQIRVSFNPTQPGFVSDVLEILSNDNDDSPFRLTVTGEGIQDLDDDGVDNDIEDGAPNNGDGNDDGVLDSLQDTVASLLDSVGDYITVVSSDGRLGGILSRASVSGIVVPAGVSIQRDILDVTLPAFSGDEGGFGVMFERDIADSQFFVVVGERLAAASSVEGLVVRRVSGDIFRFDVEDNSAADLDPAAGSVRVQVAPGVASQVSGGDSGGGGGGGCSMSSQDDGPIGAAFPLMLMLGVAGLMRRRRATAE</sequence>
<dbReference type="PANTHER" id="PTHR22050">
    <property type="entry name" value="RW1 PROTEIN HOMOLOG"/>
    <property type="match status" value="1"/>
</dbReference>
<feature type="region of interest" description="Disordered" evidence="6">
    <location>
        <begin position="608"/>
        <end position="636"/>
    </location>
</feature>
<comment type="subcellular location">
    <subcellularLocation>
        <location evidence="1">Cell projection</location>
        <location evidence="1">Cilium</location>
    </subcellularLocation>
    <subcellularLocation>
        <location evidence="2">Cytoplasm</location>
    </subcellularLocation>
</comment>
<dbReference type="EMBL" id="JAVRHY010000006">
    <property type="protein sequence ID" value="MDT0618651.1"/>
    <property type="molecule type" value="Genomic_DNA"/>
</dbReference>
<dbReference type="RefSeq" id="WP_311658817.1">
    <property type="nucleotide sequence ID" value="NZ_JAVRHY010000006.1"/>
</dbReference>
<feature type="domain" description="HYDIN/VesB/CFA65-like Ig-like" evidence="8">
    <location>
        <begin position="506"/>
        <end position="606"/>
    </location>
</feature>
<evidence type="ECO:0000313" key="9">
    <source>
        <dbReference type="EMBL" id="MDT0618651.1"/>
    </source>
</evidence>
<dbReference type="InterPro" id="IPR013783">
    <property type="entry name" value="Ig-like_fold"/>
</dbReference>
<keyword evidence="5" id="KW-0966">Cell projection</keyword>
<evidence type="ECO:0000256" key="1">
    <source>
        <dbReference type="ARBA" id="ARBA00004138"/>
    </source>
</evidence>
<dbReference type="Proteomes" id="UP001259982">
    <property type="component" value="Unassembled WGS sequence"/>
</dbReference>
<feature type="domain" description="HYDIN/VesB/CFA65-like Ig-like" evidence="8">
    <location>
        <begin position="303"/>
        <end position="392"/>
    </location>
</feature>
<organism evidence="9 10">
    <name type="scientific">Spectribacter acetivorans</name>
    <dbReference type="NCBI Taxonomy" id="3075603"/>
    <lineage>
        <taxon>Bacteria</taxon>
        <taxon>Pseudomonadati</taxon>
        <taxon>Pseudomonadota</taxon>
        <taxon>Gammaproteobacteria</taxon>
        <taxon>Salinisphaerales</taxon>
        <taxon>Salinisphaeraceae</taxon>
        <taxon>Spectribacter</taxon>
    </lineage>
</organism>
<feature type="domain" description="HYDIN/VesB/CFA65-like Ig-like" evidence="8">
    <location>
        <begin position="197"/>
        <end position="282"/>
    </location>
</feature>
<proteinExistence type="predicted"/>
<dbReference type="NCBIfam" id="TIGR03382">
    <property type="entry name" value="GC_trans_RRR"/>
    <property type="match status" value="1"/>
</dbReference>